<keyword evidence="9" id="KW-1185">Reference proteome</keyword>
<feature type="transmembrane region" description="Helical" evidence="6">
    <location>
        <begin position="291"/>
        <end position="310"/>
    </location>
</feature>
<dbReference type="InterPro" id="IPR052159">
    <property type="entry name" value="Competence_DNA_uptake"/>
</dbReference>
<dbReference type="EMBL" id="JAGGJX010000001">
    <property type="protein sequence ID" value="MBP1853631.1"/>
    <property type="molecule type" value="Genomic_DNA"/>
</dbReference>
<organism evidence="8 9">
    <name type="scientific">Metaclostridioides mangenotii</name>
    <dbReference type="NCBI Taxonomy" id="1540"/>
    <lineage>
        <taxon>Bacteria</taxon>
        <taxon>Bacillati</taxon>
        <taxon>Bacillota</taxon>
        <taxon>Clostridia</taxon>
        <taxon>Peptostreptococcales</taxon>
        <taxon>Peptostreptococcaceae</taxon>
        <taxon>Metaclostridioides</taxon>
    </lineage>
</organism>
<keyword evidence="3 6" id="KW-0812">Transmembrane</keyword>
<dbReference type="NCBIfam" id="TIGR00360">
    <property type="entry name" value="ComEC_N-term"/>
    <property type="match status" value="1"/>
</dbReference>
<keyword evidence="4 6" id="KW-1133">Transmembrane helix</keyword>
<dbReference type="Proteomes" id="UP000767291">
    <property type="component" value="Unassembled WGS sequence"/>
</dbReference>
<sequence length="420" mass="48949">MRRPMLIVFLVILFVDVLLTNFKDVDYSFDDQIVNIRGVVKDKIEKPKYNQYKVGSFLVNDYSRTFKLDIGQEVNVNGKFKSLDKMKFDDFDYGRYVKSTGYKGIIYIKSYEVVGEDFIYKYLGTFKLKVRDISRYLYKEYSNFVNSILLGDSSSLNEDEKLMFKRTGTSHVIAISGLHTGILCVIIAFMMRGVNKFYKLFILIILMYLYSIMVGSSPSVLRSIIFSFILYFSIFVDRKRDGISTLAFIGSLFIFNNPFVVYNVSFQLSFAATLSIIYFEPYFFRAIKLRLISVTISSNILTLPIIYYTFGGIPVLSIVGNIIVVPFMAVIMYLSIFSILLYKFILVSKVIAFINLSVIKNIYYMLDKIGNLSFSYLDIKSPKFYIVLVYYTVVFTYMVYWEIKEMREQDNGLQGYYKEY</sequence>
<comment type="caution">
    <text evidence="8">The sequence shown here is derived from an EMBL/GenBank/DDBJ whole genome shotgun (WGS) entry which is preliminary data.</text>
</comment>
<keyword evidence="5 6" id="KW-0472">Membrane</keyword>
<evidence type="ECO:0000256" key="6">
    <source>
        <dbReference type="SAM" id="Phobius"/>
    </source>
</evidence>
<feature type="transmembrane region" description="Helical" evidence="6">
    <location>
        <begin position="384"/>
        <end position="401"/>
    </location>
</feature>
<feature type="domain" description="ComEC/Rec2-related protein" evidence="7">
    <location>
        <begin position="148"/>
        <end position="402"/>
    </location>
</feature>
<feature type="transmembrane region" description="Helical" evidence="6">
    <location>
        <begin position="344"/>
        <end position="364"/>
    </location>
</feature>
<feature type="transmembrane region" description="Helical" evidence="6">
    <location>
        <begin position="197"/>
        <end position="213"/>
    </location>
</feature>
<dbReference type="PANTHER" id="PTHR30619:SF1">
    <property type="entry name" value="RECOMBINATION PROTEIN 2"/>
    <property type="match status" value="1"/>
</dbReference>
<evidence type="ECO:0000313" key="8">
    <source>
        <dbReference type="EMBL" id="MBP1853631.1"/>
    </source>
</evidence>
<protein>
    <submittedName>
        <fullName evidence="8">Competence protein ComEC</fullName>
    </submittedName>
</protein>
<evidence type="ECO:0000256" key="3">
    <source>
        <dbReference type="ARBA" id="ARBA00022692"/>
    </source>
</evidence>
<accession>A0ABS4E6R9</accession>
<evidence type="ECO:0000256" key="2">
    <source>
        <dbReference type="ARBA" id="ARBA00022475"/>
    </source>
</evidence>
<comment type="subcellular location">
    <subcellularLocation>
        <location evidence="1">Cell membrane</location>
        <topology evidence="1">Multi-pass membrane protein</topology>
    </subcellularLocation>
</comment>
<feature type="transmembrane region" description="Helical" evidence="6">
    <location>
        <begin position="219"/>
        <end position="236"/>
    </location>
</feature>
<dbReference type="RefSeq" id="WP_234925903.1">
    <property type="nucleotide sequence ID" value="NZ_BAAACS010000017.1"/>
</dbReference>
<feature type="transmembrane region" description="Helical" evidence="6">
    <location>
        <begin position="316"/>
        <end position="337"/>
    </location>
</feature>
<evidence type="ECO:0000256" key="5">
    <source>
        <dbReference type="ARBA" id="ARBA00023136"/>
    </source>
</evidence>
<dbReference type="PANTHER" id="PTHR30619">
    <property type="entry name" value="DNA INTERNALIZATION/COMPETENCE PROTEIN COMEC/REC2"/>
    <property type="match status" value="1"/>
</dbReference>
<reference evidence="8 9" key="1">
    <citation type="submission" date="2021-03" db="EMBL/GenBank/DDBJ databases">
        <title>Genomic Encyclopedia of Type Strains, Phase IV (KMG-IV): sequencing the most valuable type-strain genomes for metagenomic binning, comparative biology and taxonomic classification.</title>
        <authorList>
            <person name="Goeker M."/>
        </authorList>
    </citation>
    <scope>NUCLEOTIDE SEQUENCE [LARGE SCALE GENOMIC DNA]</scope>
    <source>
        <strain evidence="8 9">DSM 1289</strain>
    </source>
</reference>
<evidence type="ECO:0000256" key="4">
    <source>
        <dbReference type="ARBA" id="ARBA00022989"/>
    </source>
</evidence>
<dbReference type="InterPro" id="IPR004477">
    <property type="entry name" value="ComEC_N"/>
</dbReference>
<name>A0ABS4E6R9_9FIRM</name>
<feature type="transmembrane region" description="Helical" evidence="6">
    <location>
        <begin position="171"/>
        <end position="190"/>
    </location>
</feature>
<evidence type="ECO:0000259" key="7">
    <source>
        <dbReference type="Pfam" id="PF03772"/>
    </source>
</evidence>
<keyword evidence="2" id="KW-1003">Cell membrane</keyword>
<dbReference type="Pfam" id="PF03772">
    <property type="entry name" value="Competence"/>
    <property type="match status" value="1"/>
</dbReference>
<feature type="transmembrane region" description="Helical" evidence="6">
    <location>
        <begin position="243"/>
        <end position="260"/>
    </location>
</feature>
<evidence type="ECO:0000256" key="1">
    <source>
        <dbReference type="ARBA" id="ARBA00004651"/>
    </source>
</evidence>
<gene>
    <name evidence="8" type="ORF">J2Z43_000021</name>
</gene>
<evidence type="ECO:0000313" key="9">
    <source>
        <dbReference type="Proteomes" id="UP000767291"/>
    </source>
</evidence>
<feature type="transmembrane region" description="Helical" evidence="6">
    <location>
        <begin position="266"/>
        <end position="284"/>
    </location>
</feature>
<proteinExistence type="predicted"/>